<sequence length="269" mass="29772">MSKYPIMSLKDLFDQDDWEHYTKMTTEIGAQVQIVGDDLLVTNPKRVEKAIKDKSCNSLLLKVNQIGSVNESIEAVKMSKHVGLGVMASHCSGETDDTFITDLSVGLATCQIKTGAPCRSEQFAKYNQLLRIEEVELVPSNKGELTDFETDGSNVEIKKKIVVEIEQVSFNSKIAAELDNQNCAKVSKDANIVMALNLNSEAQETDCSDVMEMKSNSANSEESTKSNDLLVAMPSNLHLMSEEDDVVNYGVFLHGVILQIDERILMNDK</sequence>
<dbReference type="PRINTS" id="PR00148">
    <property type="entry name" value="ENOLASE"/>
</dbReference>
<dbReference type="Proteomes" id="UP001190926">
    <property type="component" value="Unassembled WGS sequence"/>
</dbReference>
<evidence type="ECO:0000313" key="8">
    <source>
        <dbReference type="Proteomes" id="UP001190926"/>
    </source>
</evidence>
<evidence type="ECO:0000256" key="4">
    <source>
        <dbReference type="ARBA" id="ARBA00023152"/>
    </source>
</evidence>
<dbReference type="GO" id="GO:0006096">
    <property type="term" value="P:glycolytic process"/>
    <property type="evidence" value="ECO:0007669"/>
    <property type="project" value="UniProtKB-KW"/>
</dbReference>
<comment type="pathway">
    <text evidence="1">Carbohydrate degradation; glycolysis; pyruvate from D-glyceraldehyde 3-phosphate: step 4/5.</text>
</comment>
<evidence type="ECO:0000256" key="3">
    <source>
        <dbReference type="ARBA" id="ARBA00012058"/>
    </source>
</evidence>
<dbReference type="Gene3D" id="3.20.20.120">
    <property type="entry name" value="Enolase-like C-terminal domain"/>
    <property type="match status" value="1"/>
</dbReference>
<dbReference type="PANTHER" id="PTHR11902:SF1">
    <property type="entry name" value="ENOLASE"/>
    <property type="match status" value="1"/>
</dbReference>
<reference evidence="7 8" key="1">
    <citation type="journal article" date="2021" name="Nat. Commun.">
        <title>Incipient diploidization of the medicinal plant Perilla within 10,000 years.</title>
        <authorList>
            <person name="Zhang Y."/>
            <person name="Shen Q."/>
            <person name="Leng L."/>
            <person name="Zhang D."/>
            <person name="Chen S."/>
            <person name="Shi Y."/>
            <person name="Ning Z."/>
            <person name="Chen S."/>
        </authorList>
    </citation>
    <scope>NUCLEOTIDE SEQUENCE [LARGE SCALE GENOMIC DNA]</scope>
    <source>
        <strain evidence="8">cv. PC099</strain>
    </source>
</reference>
<keyword evidence="8" id="KW-1185">Reference proteome</keyword>
<proteinExistence type="inferred from homology"/>
<feature type="domain" description="Enolase C-terminal TIM barrel" evidence="6">
    <location>
        <begin position="1"/>
        <end position="143"/>
    </location>
</feature>
<dbReference type="AlphaFoldDB" id="A0AAD4NYA6"/>
<dbReference type="GO" id="GO:0000015">
    <property type="term" value="C:phosphopyruvate hydratase complex"/>
    <property type="evidence" value="ECO:0007669"/>
    <property type="project" value="InterPro"/>
</dbReference>
<dbReference type="InterPro" id="IPR000941">
    <property type="entry name" value="Enolase"/>
</dbReference>
<dbReference type="SUPFAM" id="SSF51604">
    <property type="entry name" value="Enolase C-terminal domain-like"/>
    <property type="match status" value="1"/>
</dbReference>
<protein>
    <recommendedName>
        <fullName evidence="3">phosphopyruvate hydratase</fullName>
        <ecNumber evidence="3">4.2.1.11</ecNumber>
    </recommendedName>
</protein>
<gene>
    <name evidence="7" type="ORF">C2S53_006720</name>
</gene>
<dbReference type="PANTHER" id="PTHR11902">
    <property type="entry name" value="ENOLASE"/>
    <property type="match status" value="1"/>
</dbReference>
<comment type="caution">
    <text evidence="7">The sequence shown here is derived from an EMBL/GenBank/DDBJ whole genome shotgun (WGS) entry which is preliminary data.</text>
</comment>
<evidence type="ECO:0000259" key="6">
    <source>
        <dbReference type="SMART" id="SM01192"/>
    </source>
</evidence>
<name>A0AAD4NYA6_PERFH</name>
<evidence type="ECO:0000256" key="2">
    <source>
        <dbReference type="ARBA" id="ARBA00009604"/>
    </source>
</evidence>
<dbReference type="GO" id="GO:0000287">
    <property type="term" value="F:magnesium ion binding"/>
    <property type="evidence" value="ECO:0007669"/>
    <property type="project" value="InterPro"/>
</dbReference>
<dbReference type="InterPro" id="IPR036849">
    <property type="entry name" value="Enolase-like_C_sf"/>
</dbReference>
<evidence type="ECO:0000256" key="1">
    <source>
        <dbReference type="ARBA" id="ARBA00005031"/>
    </source>
</evidence>
<dbReference type="InterPro" id="IPR020810">
    <property type="entry name" value="Enolase_C"/>
</dbReference>
<accession>A0AAD4NYA6</accession>
<evidence type="ECO:0000313" key="7">
    <source>
        <dbReference type="EMBL" id="KAH6756918.1"/>
    </source>
</evidence>
<dbReference type="SMART" id="SM01192">
    <property type="entry name" value="Enolase_C"/>
    <property type="match status" value="1"/>
</dbReference>
<organism evidence="7 8">
    <name type="scientific">Perilla frutescens var. hirtella</name>
    <name type="common">Perilla citriodora</name>
    <name type="synonym">Perilla setoyensis</name>
    <dbReference type="NCBI Taxonomy" id="608512"/>
    <lineage>
        <taxon>Eukaryota</taxon>
        <taxon>Viridiplantae</taxon>
        <taxon>Streptophyta</taxon>
        <taxon>Embryophyta</taxon>
        <taxon>Tracheophyta</taxon>
        <taxon>Spermatophyta</taxon>
        <taxon>Magnoliopsida</taxon>
        <taxon>eudicotyledons</taxon>
        <taxon>Gunneridae</taxon>
        <taxon>Pentapetalae</taxon>
        <taxon>asterids</taxon>
        <taxon>lamiids</taxon>
        <taxon>Lamiales</taxon>
        <taxon>Lamiaceae</taxon>
        <taxon>Nepetoideae</taxon>
        <taxon>Elsholtzieae</taxon>
        <taxon>Perilla</taxon>
    </lineage>
</organism>
<dbReference type="EC" id="4.2.1.11" evidence="3"/>
<comment type="similarity">
    <text evidence="2">Belongs to the enolase family.</text>
</comment>
<dbReference type="EMBL" id="SDAM02029499">
    <property type="protein sequence ID" value="KAH6756918.1"/>
    <property type="molecule type" value="Genomic_DNA"/>
</dbReference>
<evidence type="ECO:0000256" key="5">
    <source>
        <dbReference type="ARBA" id="ARBA00023239"/>
    </source>
</evidence>
<keyword evidence="4" id="KW-0324">Glycolysis</keyword>
<dbReference type="Pfam" id="PF00113">
    <property type="entry name" value="Enolase_C"/>
    <property type="match status" value="1"/>
</dbReference>
<keyword evidence="5" id="KW-0456">Lyase</keyword>
<dbReference type="GO" id="GO:0004634">
    <property type="term" value="F:phosphopyruvate hydratase activity"/>
    <property type="evidence" value="ECO:0007669"/>
    <property type="project" value="UniProtKB-EC"/>
</dbReference>